<organism evidence="1 2">
    <name type="scientific">Tissierella pigra</name>
    <dbReference type="NCBI Taxonomy" id="2607614"/>
    <lineage>
        <taxon>Bacteria</taxon>
        <taxon>Bacillati</taxon>
        <taxon>Bacillota</taxon>
        <taxon>Tissierellia</taxon>
        <taxon>Tissierellales</taxon>
        <taxon>Tissierellaceae</taxon>
        <taxon>Tissierella</taxon>
    </lineage>
</organism>
<sequence length="99" mass="11933">MSKLLGENKELYQAILDDITDRTNGEWDRMSATERLAVVMIMKEFKKSIDRYMQQEYYKIKMWASLDVDDILLDVKEPDLTRWKDNSFQEQFEKLMRGN</sequence>
<protein>
    <submittedName>
        <fullName evidence="1">Uncharacterized protein</fullName>
    </submittedName>
</protein>
<evidence type="ECO:0000313" key="2">
    <source>
        <dbReference type="Proteomes" id="UP000469523"/>
    </source>
</evidence>
<dbReference type="Proteomes" id="UP000469523">
    <property type="component" value="Unassembled WGS sequence"/>
</dbReference>
<accession>A0A6N7XH84</accession>
<comment type="caution">
    <text evidence="1">The sequence shown here is derived from an EMBL/GenBank/DDBJ whole genome shotgun (WGS) entry which is preliminary data.</text>
</comment>
<name>A0A6N7XH84_9FIRM</name>
<dbReference type="EMBL" id="VUNQ01000014">
    <property type="protein sequence ID" value="MSU01389.1"/>
    <property type="molecule type" value="Genomic_DNA"/>
</dbReference>
<dbReference type="RefSeq" id="WP_154439803.1">
    <property type="nucleotide sequence ID" value="NZ_VUNQ01000014.1"/>
</dbReference>
<dbReference type="AlphaFoldDB" id="A0A6N7XH84"/>
<reference evidence="1 2" key="1">
    <citation type="submission" date="2019-09" db="EMBL/GenBank/DDBJ databases">
        <title>In-depth cultivation of the pig gut microbiome towards novel bacterial diversity and tailored functional studies.</title>
        <authorList>
            <person name="Wylensek D."/>
            <person name="Hitch T.C.A."/>
            <person name="Clavel T."/>
        </authorList>
    </citation>
    <scope>NUCLEOTIDE SEQUENCE [LARGE SCALE GENOMIC DNA]</scope>
    <source>
        <strain evidence="1 2">WCA3-693-APC-4?</strain>
    </source>
</reference>
<evidence type="ECO:0000313" key="1">
    <source>
        <dbReference type="EMBL" id="MSU01389.1"/>
    </source>
</evidence>
<keyword evidence="2" id="KW-1185">Reference proteome</keyword>
<gene>
    <name evidence="1" type="ORF">FYJ83_07905</name>
</gene>
<proteinExistence type="predicted"/>